<accession>A0A0S3EZL9</accession>
<dbReference type="EMBL" id="CP013264">
    <property type="protein sequence ID" value="ALR20859.1"/>
    <property type="molecule type" value="Genomic_DNA"/>
</dbReference>
<sequence length="116" mass="12827">MLIDAVPLSVNLTTGPLVDMMQIDIQSGKVRGSMNYPARAMREKRQGVQTAECQVQLDRSVICRGESFEPPENASYFAGEAENLFRGAIIKEQLKDGRSALGVRFQTKLRWALPAG</sequence>
<proteinExistence type="predicted"/>
<organism evidence="1 2">
    <name type="scientific">Sphingobium baderi</name>
    <dbReference type="NCBI Taxonomy" id="1332080"/>
    <lineage>
        <taxon>Bacteria</taxon>
        <taxon>Pseudomonadati</taxon>
        <taxon>Pseudomonadota</taxon>
        <taxon>Alphaproteobacteria</taxon>
        <taxon>Sphingomonadales</taxon>
        <taxon>Sphingomonadaceae</taxon>
        <taxon>Sphingobium</taxon>
    </lineage>
</organism>
<dbReference type="AlphaFoldDB" id="A0A0S3EZL9"/>
<dbReference type="KEGG" id="sbd:ATN00_11685"/>
<keyword evidence="2" id="KW-1185">Reference proteome</keyword>
<reference evidence="1 2" key="1">
    <citation type="submission" date="2015-11" db="EMBL/GenBank/DDBJ databases">
        <title>A Two-component Flavoprotein Monooxygenase System MeaXY Responsible for para-Hydroxylation of 2-Methyl-6-ethylaniline and 2,6-Diethylaniline in Sphingobium baderi DE-13.</title>
        <authorList>
            <person name="Cheng M."/>
            <person name="Meng Q."/>
            <person name="Yang Y."/>
            <person name="Chu C."/>
            <person name="Yan X."/>
            <person name="He J."/>
            <person name="Li S."/>
        </authorList>
    </citation>
    <scope>NUCLEOTIDE SEQUENCE [LARGE SCALE GENOMIC DNA]</scope>
    <source>
        <strain evidence="1 2">DE-13</strain>
    </source>
</reference>
<gene>
    <name evidence="1" type="ORF">ATN00_11685</name>
</gene>
<evidence type="ECO:0000313" key="2">
    <source>
        <dbReference type="Proteomes" id="UP000056968"/>
    </source>
</evidence>
<protein>
    <submittedName>
        <fullName evidence="1">Uncharacterized protein</fullName>
    </submittedName>
</protein>
<name>A0A0S3EZL9_9SPHN</name>
<evidence type="ECO:0000313" key="1">
    <source>
        <dbReference type="EMBL" id="ALR20859.1"/>
    </source>
</evidence>
<dbReference type="Proteomes" id="UP000056968">
    <property type="component" value="Chromosome"/>
</dbReference>